<sequence>MTFSSTAQLLESDKEKAQKEGLALVRPNALLLARILAQSDLGPRPGPALWLPMKAQGTCPFCCIFHVPLLGMEAKLTSQLASEALSALSMTRPDLMDGAFILKTNPLFSSSHLIENEAMTLDKANAE</sequence>
<dbReference type="InParanoid" id="L5KDT9"/>
<dbReference type="AlphaFoldDB" id="L5KDT9"/>
<organism evidence="1 2">
    <name type="scientific">Pteropus alecto</name>
    <name type="common">Black flying fox</name>
    <dbReference type="NCBI Taxonomy" id="9402"/>
    <lineage>
        <taxon>Eukaryota</taxon>
        <taxon>Metazoa</taxon>
        <taxon>Chordata</taxon>
        <taxon>Craniata</taxon>
        <taxon>Vertebrata</taxon>
        <taxon>Euteleostomi</taxon>
        <taxon>Mammalia</taxon>
        <taxon>Eutheria</taxon>
        <taxon>Laurasiatheria</taxon>
        <taxon>Chiroptera</taxon>
        <taxon>Yinpterochiroptera</taxon>
        <taxon>Pteropodoidea</taxon>
        <taxon>Pteropodidae</taxon>
        <taxon>Pteropodinae</taxon>
        <taxon>Pteropus</taxon>
    </lineage>
</organism>
<name>L5KDT9_PTEAL</name>
<accession>L5KDT9</accession>
<dbReference type="EMBL" id="KB030886">
    <property type="protein sequence ID" value="ELK08668.1"/>
    <property type="molecule type" value="Genomic_DNA"/>
</dbReference>
<evidence type="ECO:0000313" key="2">
    <source>
        <dbReference type="Proteomes" id="UP000010552"/>
    </source>
</evidence>
<protein>
    <submittedName>
        <fullName evidence="1">Uncharacterized protein</fullName>
    </submittedName>
</protein>
<evidence type="ECO:0000313" key="1">
    <source>
        <dbReference type="EMBL" id="ELK08668.1"/>
    </source>
</evidence>
<dbReference type="Proteomes" id="UP000010552">
    <property type="component" value="Unassembled WGS sequence"/>
</dbReference>
<keyword evidence="2" id="KW-1185">Reference proteome</keyword>
<reference evidence="2" key="1">
    <citation type="journal article" date="2013" name="Science">
        <title>Comparative analysis of bat genomes provides insight into the evolution of flight and immunity.</title>
        <authorList>
            <person name="Zhang G."/>
            <person name="Cowled C."/>
            <person name="Shi Z."/>
            <person name="Huang Z."/>
            <person name="Bishop-Lilly K.A."/>
            <person name="Fang X."/>
            <person name="Wynne J.W."/>
            <person name="Xiong Z."/>
            <person name="Baker M.L."/>
            <person name="Zhao W."/>
            <person name="Tachedjian M."/>
            <person name="Zhu Y."/>
            <person name="Zhou P."/>
            <person name="Jiang X."/>
            <person name="Ng J."/>
            <person name="Yang L."/>
            <person name="Wu L."/>
            <person name="Xiao J."/>
            <person name="Feng Y."/>
            <person name="Chen Y."/>
            <person name="Sun X."/>
            <person name="Zhang Y."/>
            <person name="Marsh G.A."/>
            <person name="Crameri G."/>
            <person name="Broder C.C."/>
            <person name="Frey K.G."/>
            <person name="Wang L.F."/>
            <person name="Wang J."/>
        </authorList>
    </citation>
    <scope>NUCLEOTIDE SEQUENCE [LARGE SCALE GENOMIC DNA]</scope>
</reference>
<proteinExistence type="predicted"/>
<gene>
    <name evidence="1" type="ORF">PAL_GLEAN10021507</name>
</gene>